<dbReference type="GO" id="GO:0004113">
    <property type="term" value="F:2',3'-cyclic-nucleotide 3'-phosphodiesterase activity"/>
    <property type="evidence" value="ECO:0007669"/>
    <property type="project" value="TreeGrafter"/>
</dbReference>
<feature type="binding site" evidence="2">
    <location>
        <position position="37"/>
    </location>
    <ligand>
        <name>Fe cation</name>
        <dbReference type="ChEBI" id="CHEBI:24875"/>
        <label>1</label>
    </ligand>
</feature>
<dbReference type="PANTHER" id="PTHR36303:SF1">
    <property type="entry name" value="2',3'-CYCLIC-NUCLEOTIDE 2'-PHOSPHODIESTERASE"/>
    <property type="match status" value="1"/>
</dbReference>
<dbReference type="GO" id="GO:0046872">
    <property type="term" value="F:metal ion binding"/>
    <property type="evidence" value="ECO:0007669"/>
    <property type="project" value="UniProtKB-KW"/>
</dbReference>
<evidence type="ECO:0000256" key="2">
    <source>
        <dbReference type="PIRSR" id="PIRSR004789-51"/>
    </source>
</evidence>
<gene>
    <name evidence="3" type="ORF">VC03_04460</name>
</gene>
<accession>A0A0E3ZAL0</accession>
<dbReference type="PANTHER" id="PTHR36303">
    <property type="entry name" value="2',3'-CYCLIC-NUCLEOTIDE 2'-PHOSPHODIESTERASE"/>
    <property type="match status" value="1"/>
</dbReference>
<dbReference type="Gene3D" id="3.60.21.10">
    <property type="match status" value="1"/>
</dbReference>
<organism evidence="3 4">
    <name type="scientific">Sneathia vaginalis</name>
    <dbReference type="NCBI Taxonomy" id="187101"/>
    <lineage>
        <taxon>Bacteria</taxon>
        <taxon>Fusobacteriati</taxon>
        <taxon>Fusobacteriota</taxon>
        <taxon>Fusobacteriia</taxon>
        <taxon>Fusobacteriales</taxon>
        <taxon>Leptotrichiaceae</taxon>
        <taxon>Sneathia</taxon>
    </lineage>
</organism>
<dbReference type="Proteomes" id="UP000033103">
    <property type="component" value="Chromosome"/>
</dbReference>
<feature type="binding site" evidence="2">
    <location>
        <position position="65"/>
    </location>
    <ligand>
        <name>Fe cation</name>
        <dbReference type="ChEBI" id="CHEBI:24875"/>
        <label>2</label>
    </ligand>
</feature>
<proteinExistence type="predicted"/>
<evidence type="ECO:0000313" key="4">
    <source>
        <dbReference type="Proteomes" id="UP000033103"/>
    </source>
</evidence>
<dbReference type="PATRIC" id="fig|1069640.6.peg.881"/>
<dbReference type="AlphaFoldDB" id="A0A0E3ZAL0"/>
<name>A0A0E3ZAL0_9FUSO</name>
<dbReference type="STRING" id="187101.VC03_04460"/>
<keyword evidence="2" id="KW-0479">Metal-binding</keyword>
<dbReference type="InterPro" id="IPR005235">
    <property type="entry name" value="YmdB-like"/>
</dbReference>
<dbReference type="RefSeq" id="WP_046328850.1">
    <property type="nucleotide sequence ID" value="NZ_CP011280.1"/>
</dbReference>
<evidence type="ECO:0000256" key="1">
    <source>
        <dbReference type="PIRSR" id="PIRSR004789-50"/>
    </source>
</evidence>
<reference evidence="3 4" key="1">
    <citation type="journal article" date="2012" name="BMC Genomics">
        <title>Genomic sequence analysis and characterization of Sneathia amnii sp. nov.</title>
        <authorList>
            <consortium name="Vaginal Microbiome Consortium (additional members)"/>
            <person name="Harwich M.D.Jr."/>
            <person name="Serrano M.G."/>
            <person name="Fettweis J.M."/>
            <person name="Alves J.M."/>
            <person name="Reimers M.A."/>
            <person name="Buck G.A."/>
            <person name="Jefferson K.K."/>
        </authorList>
    </citation>
    <scope>NUCLEOTIDE SEQUENCE [LARGE SCALE GENOMIC DNA]</scope>
    <source>
        <strain evidence="3 4">SN35</strain>
    </source>
</reference>
<feature type="binding site" evidence="2">
    <location>
        <position position="148"/>
    </location>
    <ligand>
        <name>Fe cation</name>
        <dbReference type="ChEBI" id="CHEBI:24875"/>
        <label>2</label>
    </ligand>
</feature>
<dbReference type="EMBL" id="CP011280">
    <property type="protein sequence ID" value="AKC95745.1"/>
    <property type="molecule type" value="Genomic_DNA"/>
</dbReference>
<feature type="binding site" evidence="2">
    <location>
        <position position="37"/>
    </location>
    <ligand>
        <name>Fe cation</name>
        <dbReference type="ChEBI" id="CHEBI:24875"/>
        <label>2</label>
    </ligand>
</feature>
<dbReference type="KEGG" id="sns:VC03_04460"/>
<feature type="active site" description="Proton donor" evidence="1">
    <location>
        <position position="66"/>
    </location>
</feature>
<feature type="binding site" evidence="2">
    <location>
        <position position="175"/>
    </location>
    <ligand>
        <name>Fe cation</name>
        <dbReference type="ChEBI" id="CHEBI:24875"/>
        <label>1</label>
    </ligand>
</feature>
<evidence type="ECO:0000313" key="3">
    <source>
        <dbReference type="EMBL" id="AKC95745.1"/>
    </source>
</evidence>
<dbReference type="CDD" id="cd07382">
    <property type="entry name" value="MPP_DR1281"/>
    <property type="match status" value="1"/>
</dbReference>
<feature type="binding site" evidence="2">
    <location>
        <position position="8"/>
    </location>
    <ligand>
        <name>Fe cation</name>
        <dbReference type="ChEBI" id="CHEBI:24875"/>
        <label>1</label>
    </ligand>
</feature>
<dbReference type="HOGENOM" id="CLU_068238_0_0_0"/>
<feature type="binding site" evidence="2">
    <location>
        <position position="38"/>
    </location>
    <ligand>
        <name>Fe cation</name>
        <dbReference type="ChEBI" id="CHEBI:24875"/>
        <label>1</label>
    </ligand>
</feature>
<dbReference type="OrthoDB" id="9801109at2"/>
<keyword evidence="4" id="KW-1185">Reference proteome</keyword>
<dbReference type="SUPFAM" id="SSF56300">
    <property type="entry name" value="Metallo-dependent phosphatases"/>
    <property type="match status" value="1"/>
</dbReference>
<protein>
    <submittedName>
        <fullName evidence="3">Metallophosphoesterase</fullName>
    </submittedName>
</protein>
<dbReference type="InterPro" id="IPR029052">
    <property type="entry name" value="Metallo-depent_PP-like"/>
</dbReference>
<feature type="binding site" evidence="2">
    <location>
        <position position="173"/>
    </location>
    <ligand>
        <name>Fe cation</name>
        <dbReference type="ChEBI" id="CHEBI:24875"/>
        <label>2</label>
    </ligand>
</feature>
<sequence length="259" mass="28890">MKFLMVGDVVGQPGREVLYKFLEKRKKNYDFIIVNGENAAAGFGITPKIAIQFFDKGVDVITLGNHTYDRKEIYSYLNEEPRIIRPYNYHPQNAGHGYVVVNKKGVRVGVVNLQGKVFMQPIPCPFASIDELAPKLKKECDVLIVDFHAEATSEKQAMGWNLAGIATAIYGTHTHTQTSDNKILVGKTGFITDIGMTGGHDGVLGMNKRESLKRLKTGFSERYVPCEEGLRINGIEVVVDDKTFKCVSIERLDLGYDEV</sequence>
<dbReference type="PIRSF" id="PIRSF004789">
    <property type="entry name" value="DR1281"/>
    <property type="match status" value="1"/>
</dbReference>
<dbReference type="NCBIfam" id="TIGR00282">
    <property type="entry name" value="TIGR00282 family metallophosphoesterase"/>
    <property type="match status" value="1"/>
</dbReference>
<dbReference type="Pfam" id="PF13277">
    <property type="entry name" value="YmdB"/>
    <property type="match status" value="1"/>
</dbReference>